<organism evidence="2 3">
    <name type="scientific">Sphaerisporangium dianthi</name>
    <dbReference type="NCBI Taxonomy" id="1436120"/>
    <lineage>
        <taxon>Bacteria</taxon>
        <taxon>Bacillati</taxon>
        <taxon>Actinomycetota</taxon>
        <taxon>Actinomycetes</taxon>
        <taxon>Streptosporangiales</taxon>
        <taxon>Streptosporangiaceae</taxon>
        <taxon>Sphaerisporangium</taxon>
    </lineage>
</organism>
<feature type="region of interest" description="Disordered" evidence="1">
    <location>
        <begin position="1"/>
        <end position="24"/>
    </location>
</feature>
<name>A0ABV9CLU5_9ACTN</name>
<protein>
    <submittedName>
        <fullName evidence="2">Replication initiator</fullName>
    </submittedName>
</protein>
<dbReference type="EMBL" id="JBHSFP010000017">
    <property type="protein sequence ID" value="MFC4533797.1"/>
    <property type="molecule type" value="Genomic_DNA"/>
</dbReference>
<evidence type="ECO:0000313" key="2">
    <source>
        <dbReference type="EMBL" id="MFC4533797.1"/>
    </source>
</evidence>
<accession>A0ABV9CLU5</accession>
<comment type="caution">
    <text evidence="2">The sequence shown here is derived from an EMBL/GenBank/DDBJ whole genome shotgun (WGS) entry which is preliminary data.</text>
</comment>
<dbReference type="RefSeq" id="WP_380843655.1">
    <property type="nucleotide sequence ID" value="NZ_JBHSFP010000017.1"/>
</dbReference>
<keyword evidence="3" id="KW-1185">Reference proteome</keyword>
<evidence type="ECO:0000313" key="3">
    <source>
        <dbReference type="Proteomes" id="UP001596004"/>
    </source>
</evidence>
<reference evidence="3" key="1">
    <citation type="journal article" date="2019" name="Int. J. Syst. Evol. Microbiol.">
        <title>The Global Catalogue of Microorganisms (GCM) 10K type strain sequencing project: providing services to taxonomists for standard genome sequencing and annotation.</title>
        <authorList>
            <consortium name="The Broad Institute Genomics Platform"/>
            <consortium name="The Broad Institute Genome Sequencing Center for Infectious Disease"/>
            <person name="Wu L."/>
            <person name="Ma J."/>
        </authorList>
    </citation>
    <scope>NUCLEOTIDE SEQUENCE [LARGE SCALE GENOMIC DNA]</scope>
    <source>
        <strain evidence="3">CGMCC 4.7132</strain>
    </source>
</reference>
<feature type="region of interest" description="Disordered" evidence="1">
    <location>
        <begin position="108"/>
        <end position="131"/>
    </location>
</feature>
<evidence type="ECO:0000256" key="1">
    <source>
        <dbReference type="SAM" id="MobiDB-lite"/>
    </source>
</evidence>
<proteinExistence type="predicted"/>
<dbReference type="InterPro" id="IPR046828">
    <property type="entry name" value="RepSA"/>
</dbReference>
<sequence length="131" mass="14639">MQPKGAKPGMRPGSCRGKAHKPEHLGYAGRRVLVSRKWSGKTLTEHKQDRRAWVLEQLGLSATDDQAAPVDPARYIWHPVTSADKGVPPRAKRLIDELAKRHQWRAALEQAQARAEGRPIEELPATEQRAA</sequence>
<dbReference type="Pfam" id="PF20199">
    <property type="entry name" value="RepSA"/>
    <property type="match status" value="1"/>
</dbReference>
<gene>
    <name evidence="2" type="ORF">ACFO60_23790</name>
</gene>
<dbReference type="Proteomes" id="UP001596004">
    <property type="component" value="Unassembled WGS sequence"/>
</dbReference>